<dbReference type="RefSeq" id="WP_102375255.1">
    <property type="nucleotide sequence ID" value="NZ_JBBNOP010000001.1"/>
</dbReference>
<dbReference type="InterPro" id="IPR020845">
    <property type="entry name" value="AMP-binding_CS"/>
</dbReference>
<accession>A0ABV1J9T4</accession>
<feature type="domain" description="AMP-dependent synthetase/ligase" evidence="1">
    <location>
        <begin position="9"/>
        <end position="383"/>
    </location>
</feature>
<feature type="domain" description="AMP-binding enzyme C-terminal" evidence="2">
    <location>
        <begin position="444"/>
        <end position="509"/>
    </location>
</feature>
<comment type="caution">
    <text evidence="3">The sequence shown here is derived from an EMBL/GenBank/DDBJ whole genome shotgun (WGS) entry which is preliminary data.</text>
</comment>
<name>A0ABV1J9T4_9ACTN</name>
<dbReference type="Gene3D" id="3.30.300.30">
    <property type="match status" value="1"/>
</dbReference>
<dbReference type="InterPro" id="IPR025110">
    <property type="entry name" value="AMP-bd_C"/>
</dbReference>
<dbReference type="InterPro" id="IPR045851">
    <property type="entry name" value="AMP-bd_C_sf"/>
</dbReference>
<dbReference type="PANTHER" id="PTHR43767:SF1">
    <property type="entry name" value="NONRIBOSOMAL PEPTIDE SYNTHASE PES1 (EUROFUNG)-RELATED"/>
    <property type="match status" value="1"/>
</dbReference>
<gene>
    <name evidence="3" type="ORF">AAA083_02490</name>
</gene>
<dbReference type="Gene3D" id="3.40.50.12780">
    <property type="entry name" value="N-terminal domain of ligase-like"/>
    <property type="match status" value="1"/>
</dbReference>
<keyword evidence="4" id="KW-1185">Reference proteome</keyword>
<evidence type="ECO:0000259" key="2">
    <source>
        <dbReference type="Pfam" id="PF13193"/>
    </source>
</evidence>
<dbReference type="Proteomes" id="UP001487305">
    <property type="component" value="Unassembled WGS sequence"/>
</dbReference>
<protein>
    <submittedName>
        <fullName evidence="3">AMP-binding protein</fullName>
    </submittedName>
</protein>
<evidence type="ECO:0000259" key="1">
    <source>
        <dbReference type="Pfam" id="PF00501"/>
    </source>
</evidence>
<dbReference type="Pfam" id="PF00501">
    <property type="entry name" value="AMP-binding"/>
    <property type="match status" value="1"/>
</dbReference>
<dbReference type="SUPFAM" id="SSF56801">
    <property type="entry name" value="Acetyl-CoA synthetase-like"/>
    <property type="match status" value="1"/>
</dbReference>
<dbReference type="EMBL" id="JBBNOP010000001">
    <property type="protein sequence ID" value="MEQ3361840.1"/>
    <property type="molecule type" value="Genomic_DNA"/>
</dbReference>
<organism evidence="3 4">
    <name type="scientific">Raoultibacter massiliensis</name>
    <dbReference type="NCBI Taxonomy" id="1852371"/>
    <lineage>
        <taxon>Bacteria</taxon>
        <taxon>Bacillati</taxon>
        <taxon>Actinomycetota</taxon>
        <taxon>Coriobacteriia</taxon>
        <taxon>Eggerthellales</taxon>
        <taxon>Eggerthellaceae</taxon>
        <taxon>Raoultibacter</taxon>
    </lineage>
</organism>
<dbReference type="InterPro" id="IPR000873">
    <property type="entry name" value="AMP-dep_synth/lig_dom"/>
</dbReference>
<evidence type="ECO:0000313" key="3">
    <source>
        <dbReference type="EMBL" id="MEQ3361840.1"/>
    </source>
</evidence>
<dbReference type="PANTHER" id="PTHR43767">
    <property type="entry name" value="LONG-CHAIN-FATTY-ACID--COA LIGASE"/>
    <property type="match status" value="1"/>
</dbReference>
<dbReference type="InterPro" id="IPR042099">
    <property type="entry name" value="ANL_N_sf"/>
</dbReference>
<dbReference type="Pfam" id="PF13193">
    <property type="entry name" value="AMP-binding_C"/>
    <property type="match status" value="1"/>
</dbReference>
<evidence type="ECO:0000313" key="4">
    <source>
        <dbReference type="Proteomes" id="UP001487305"/>
    </source>
</evidence>
<dbReference type="PROSITE" id="PS00455">
    <property type="entry name" value="AMP_BINDING"/>
    <property type="match status" value="1"/>
</dbReference>
<proteinExistence type="predicted"/>
<dbReference type="InterPro" id="IPR050237">
    <property type="entry name" value="ATP-dep_AMP-bd_enzyme"/>
</dbReference>
<sequence>MINLVDILDASANAHPDKVAMRFKDRSFTFSDVKDRVDRLAGALADRGTERRGHVAVITPNTSACIEIVFACARLGAVCEQYNTRLSALSIVGLLRRSDARIVFLSCAMYDVLKDHLESVGRPLTLILLDGVAGDEAARARAVAIADGVDAFDYENVLAEAEPLEAAADVSASDAVIMLYTSGTTGMPRGVLLSHEALLARIEIDTKEMWFTPDDVSLSVLPLFHVTCVTAFVTVANGAELVIADSHKPEDVAAMIRTYGVTRVGLVPFLLRALADYVERNDIGIDTLRLIVYGGEPISLDLLTRCQKLLKCDFLQGYGMTETASAITMLTPEHHKNPRLLSTVGTVVPGMELKVVDRTGKTCPPEIAGEVLVKTRTLMSGYYRDPERTDDVIRDGWYCTGDIGILDEEGFLTLVDRKNNLVITGGENVYPLEVGRCIEAMGDDIVDVVVIGIPDAVWGETLAAVVVRKEGSDVTEADIVAHCAHRLGGYKKPRKVLFVDSLVRNASGKVPKDYLEKIKEQLM</sequence>
<reference evidence="3 4" key="1">
    <citation type="submission" date="2024-04" db="EMBL/GenBank/DDBJ databases">
        <title>Human intestinal bacterial collection.</title>
        <authorList>
            <person name="Pauvert C."/>
            <person name="Hitch T.C.A."/>
            <person name="Clavel T."/>
        </authorList>
    </citation>
    <scope>NUCLEOTIDE SEQUENCE [LARGE SCALE GENOMIC DNA]</scope>
    <source>
        <strain evidence="3 4">CLA-KB-H42</strain>
    </source>
</reference>